<dbReference type="Gene3D" id="3.30.470.20">
    <property type="entry name" value="ATP-grasp fold, B domain"/>
    <property type="match status" value="2"/>
</dbReference>
<dbReference type="GO" id="GO:0046872">
    <property type="term" value="F:metal ion binding"/>
    <property type="evidence" value="ECO:0007669"/>
    <property type="project" value="UniProtKB-KW"/>
</dbReference>
<dbReference type="InterPro" id="IPR005615">
    <property type="entry name" value="Glutathione_synthase"/>
</dbReference>
<evidence type="ECO:0000313" key="15">
    <source>
        <dbReference type="Proteomes" id="UP000245884"/>
    </source>
</evidence>
<feature type="binding site" evidence="10">
    <location>
        <position position="162"/>
    </location>
    <ligand>
        <name>ATP</name>
        <dbReference type="ChEBI" id="CHEBI:30616"/>
    </ligand>
</feature>
<feature type="binding site" evidence="10">
    <location>
        <position position="140"/>
    </location>
    <ligand>
        <name>substrate</name>
    </ligand>
</feature>
<evidence type="ECO:0000256" key="12">
    <source>
        <dbReference type="SAM" id="MobiDB-lite"/>
    </source>
</evidence>
<keyword evidence="8 10" id="KW-0067">ATP-binding</keyword>
<dbReference type="InterPro" id="IPR016185">
    <property type="entry name" value="PreATP-grasp_dom_sf"/>
</dbReference>
<keyword evidence="7 10" id="KW-0547">Nucleotide-binding</keyword>
<evidence type="ECO:0000313" key="14">
    <source>
        <dbReference type="EMBL" id="PWN25270.1"/>
    </source>
</evidence>
<dbReference type="Proteomes" id="UP000245884">
    <property type="component" value="Unassembled WGS sequence"/>
</dbReference>
<dbReference type="GeneID" id="37028724"/>
<dbReference type="Gene3D" id="3.40.50.1760">
    <property type="entry name" value="Glutathione synthase, substrate-binding domain superfamily, eukaryotic"/>
    <property type="match status" value="1"/>
</dbReference>
<feature type="domain" description="Glutathione synthase substrate-binding" evidence="13">
    <location>
        <begin position="237"/>
        <end position="355"/>
    </location>
</feature>
<dbReference type="GO" id="GO:0043295">
    <property type="term" value="F:glutathione binding"/>
    <property type="evidence" value="ECO:0007669"/>
    <property type="project" value="TreeGrafter"/>
</dbReference>
<dbReference type="InterPro" id="IPR014042">
    <property type="entry name" value="Glutathione_synthase_a-hlx"/>
</dbReference>
<dbReference type="PANTHER" id="PTHR11130">
    <property type="entry name" value="GLUTATHIONE SYNTHETASE"/>
    <property type="match status" value="1"/>
</dbReference>
<evidence type="ECO:0000256" key="8">
    <source>
        <dbReference type="ARBA" id="ARBA00022840"/>
    </source>
</evidence>
<dbReference type="GO" id="GO:0004363">
    <property type="term" value="F:glutathione synthase activity"/>
    <property type="evidence" value="ECO:0007669"/>
    <property type="project" value="UniProtKB-EC"/>
</dbReference>
<dbReference type="EMBL" id="KZ819676">
    <property type="protein sequence ID" value="PWN25270.1"/>
    <property type="molecule type" value="Genomic_DNA"/>
</dbReference>
<organism evidence="14 15">
    <name type="scientific">Jaminaea rosea</name>
    <dbReference type="NCBI Taxonomy" id="1569628"/>
    <lineage>
        <taxon>Eukaryota</taxon>
        <taxon>Fungi</taxon>
        <taxon>Dikarya</taxon>
        <taxon>Basidiomycota</taxon>
        <taxon>Ustilaginomycotina</taxon>
        <taxon>Exobasidiomycetes</taxon>
        <taxon>Microstromatales</taxon>
        <taxon>Microstromatales incertae sedis</taxon>
        <taxon>Jaminaea</taxon>
    </lineage>
</organism>
<dbReference type="Gene3D" id="3.30.1490.80">
    <property type="match status" value="1"/>
</dbReference>
<dbReference type="Gene3D" id="1.10.1080.10">
    <property type="entry name" value="Glutathione Synthetase, Chain A, domain 3"/>
    <property type="match status" value="1"/>
</dbReference>
<comment type="similarity">
    <text evidence="2">Belongs to the eukaryotic GSH synthase family.</text>
</comment>
<reference evidence="14 15" key="1">
    <citation type="journal article" date="2018" name="Mol. Biol. Evol.">
        <title>Broad Genomic Sampling Reveals a Smut Pathogenic Ancestry of the Fungal Clade Ustilaginomycotina.</title>
        <authorList>
            <person name="Kijpornyongpan T."/>
            <person name="Mondo S.J."/>
            <person name="Barry K."/>
            <person name="Sandor L."/>
            <person name="Lee J."/>
            <person name="Lipzen A."/>
            <person name="Pangilinan J."/>
            <person name="LaButti K."/>
            <person name="Hainaut M."/>
            <person name="Henrissat B."/>
            <person name="Grigoriev I.V."/>
            <person name="Spatafora J.W."/>
            <person name="Aime M.C."/>
        </authorList>
    </citation>
    <scope>NUCLEOTIDE SEQUENCE [LARGE SCALE GENOMIC DNA]</scope>
    <source>
        <strain evidence="14 15">MCA 5214</strain>
    </source>
</reference>
<dbReference type="PANTHER" id="PTHR11130:SF0">
    <property type="entry name" value="GLUTATHIONE SYNTHETASE"/>
    <property type="match status" value="1"/>
</dbReference>
<dbReference type="InterPro" id="IPR037013">
    <property type="entry name" value="GSH-S_sub-bd_sf"/>
</dbReference>
<feature type="region of interest" description="Disordered" evidence="12">
    <location>
        <begin position="441"/>
        <end position="497"/>
    </location>
</feature>
<feature type="binding site" evidence="10">
    <location>
        <position position="429"/>
    </location>
    <ligand>
        <name>ATP</name>
        <dbReference type="ChEBI" id="CHEBI:30616"/>
    </ligand>
</feature>
<name>A0A316UJ70_9BASI</name>
<sequence>MASTSGASSSSSLPSWPPALTQHQIASLSAQATDYALSHGIVYRPQGSPPSSTHVHHAPLSLFPSPFPRSAFTEAIRLQPILNELYATVALDGAFLAKVIGGNVAKVDDFTRRLWGIYEEVYEDDNGAETGAHWHLGLFRSDYLLHSDSSSPSSPPSIRQVEFNTISSSFGPLCTKVGEMHRFLLDQTSYYDAAPEILNEPSLPRNTALTVLVNGLAAAHRVYARTCKNWTRHSLRILFIVQESERNAFDQRWIEYELLRAHGIKSLRRTFDNLVTQPDAISIGSCPAWHDPRQIIYVPLEGQNVRDHRCPEISVVYWRAGYTPDDYKSEKHWQLRQALEDTAAIKCPSVPLQLAGAKKVQQVLSEPGIVEEMLPKRSKEEIKALRATWSDLYPLDDSKLGTEGYRLAMEESERFVMKPQREGGGNNVYRSEIPRALRRMEERDARGGAGRDLDSVKQESEPEGPPSSSSSSKRRSSRNTAKTTTTVSAADSSTPREREGYILMELISPPSGLGNYLIRPPSASSSSSSVVKVEDSAGSAQTIPTPHSEKLTAAECRLSPDVVSELGVYGCALFSPYTKEFVDEVFSDVTPEEEERAKKRTCWWESSVDDAKNHGEYDGDETEEERAKSGGLRAPYLLRTKGRESDEGGVAVGFSVVDSVVLVD</sequence>
<dbReference type="GO" id="GO:0005829">
    <property type="term" value="C:cytosol"/>
    <property type="evidence" value="ECO:0007669"/>
    <property type="project" value="TreeGrafter"/>
</dbReference>
<keyword evidence="15" id="KW-1185">Reference proteome</keyword>
<dbReference type="GO" id="GO:0005524">
    <property type="term" value="F:ATP binding"/>
    <property type="evidence" value="ECO:0007669"/>
    <property type="project" value="UniProtKB-KW"/>
</dbReference>
<evidence type="ECO:0000256" key="3">
    <source>
        <dbReference type="ARBA" id="ARBA00012214"/>
    </source>
</evidence>
<keyword evidence="6 11" id="KW-0479">Metal-binding</keyword>
<protein>
    <recommendedName>
        <fullName evidence="3">glutathione synthase</fullName>
        <ecNumber evidence="3">6.3.2.3</ecNumber>
    </recommendedName>
</protein>
<feature type="binding site" evidence="10">
    <location>
        <position position="358"/>
    </location>
    <ligand>
        <name>ATP</name>
        <dbReference type="ChEBI" id="CHEBI:30616"/>
    </ligand>
</feature>
<dbReference type="SUPFAM" id="SSF52440">
    <property type="entry name" value="PreATP-grasp domain"/>
    <property type="match status" value="1"/>
</dbReference>
<proteinExistence type="inferred from homology"/>
<feature type="binding site" evidence="11">
    <location>
        <position position="162"/>
    </location>
    <ligand>
        <name>Mg(2+)</name>
        <dbReference type="ChEBI" id="CHEBI:18420"/>
    </ligand>
</feature>
<keyword evidence="4" id="KW-0436">Ligase</keyword>
<comment type="pathway">
    <text evidence="1">Sulfur metabolism; glutathione biosynthesis; glutathione from L-cysteine and L-glutamate: step 2/2.</text>
</comment>
<dbReference type="AlphaFoldDB" id="A0A316UJ70"/>
<dbReference type="Pfam" id="PF03917">
    <property type="entry name" value="GSH_synth_ATP"/>
    <property type="match status" value="2"/>
</dbReference>
<evidence type="ECO:0000256" key="7">
    <source>
        <dbReference type="ARBA" id="ARBA00022741"/>
    </source>
</evidence>
<keyword evidence="5" id="KW-0317">Glutathione biosynthesis</keyword>
<dbReference type="Pfam" id="PF03199">
    <property type="entry name" value="GSH_synthase"/>
    <property type="match status" value="1"/>
</dbReference>
<dbReference type="PIRSF" id="PIRSF001558">
    <property type="entry name" value="GSHase"/>
    <property type="match status" value="1"/>
</dbReference>
<evidence type="ECO:0000256" key="10">
    <source>
        <dbReference type="PIRSR" id="PIRSR001558-1"/>
    </source>
</evidence>
<feature type="region of interest" description="Disordered" evidence="12">
    <location>
        <begin position="610"/>
        <end position="634"/>
    </location>
</feature>
<evidence type="ECO:0000256" key="11">
    <source>
        <dbReference type="PIRSR" id="PIRSR001558-2"/>
    </source>
</evidence>
<evidence type="ECO:0000256" key="9">
    <source>
        <dbReference type="ARBA" id="ARBA00022842"/>
    </source>
</evidence>
<dbReference type="EC" id="6.3.2.3" evidence="3"/>
<dbReference type="RefSeq" id="XP_025359882.1">
    <property type="nucleotide sequence ID" value="XM_025506901.1"/>
</dbReference>
<keyword evidence="9 11" id="KW-0460">Magnesium</keyword>
<dbReference type="InterPro" id="IPR004887">
    <property type="entry name" value="GSH_synth_subst-bd"/>
</dbReference>
<dbReference type="InterPro" id="IPR014049">
    <property type="entry name" value="Glutathione_synthase_N_euk"/>
</dbReference>
<evidence type="ECO:0000256" key="4">
    <source>
        <dbReference type="ARBA" id="ARBA00022598"/>
    </source>
</evidence>
<dbReference type="SUPFAM" id="SSF56059">
    <property type="entry name" value="Glutathione synthetase ATP-binding domain-like"/>
    <property type="match status" value="2"/>
</dbReference>
<comment type="cofactor">
    <cofactor evidence="11">
        <name>Mg(2+)</name>
        <dbReference type="ChEBI" id="CHEBI:18420"/>
    </cofactor>
    <text evidence="11">Binds 1 Mg(2+) ion per subunit.</text>
</comment>
<evidence type="ECO:0000256" key="6">
    <source>
        <dbReference type="ARBA" id="ARBA00022723"/>
    </source>
</evidence>
<feature type="binding site" evidence="11">
    <location>
        <position position="164"/>
    </location>
    <ligand>
        <name>Mg(2+)</name>
        <dbReference type="ChEBI" id="CHEBI:18420"/>
    </ligand>
</feature>
<dbReference type="UniPathway" id="UPA00142">
    <property type="reaction ID" value="UER00210"/>
</dbReference>
<evidence type="ECO:0000256" key="5">
    <source>
        <dbReference type="ARBA" id="ARBA00022684"/>
    </source>
</evidence>
<evidence type="ECO:0000256" key="2">
    <source>
        <dbReference type="ARBA" id="ARBA00010385"/>
    </source>
</evidence>
<gene>
    <name evidence="14" type="ORF">BDZ90DRAFT_234116</name>
</gene>
<feature type="binding site" evidence="11">
    <location>
        <position position="422"/>
    </location>
    <ligand>
        <name>Mg(2+)</name>
        <dbReference type="ChEBI" id="CHEBI:18420"/>
    </ligand>
</feature>
<dbReference type="OrthoDB" id="2020073at2759"/>
<feature type="compositionally biased region" description="Low complexity" evidence="12">
    <location>
        <begin position="478"/>
        <end position="493"/>
    </location>
</feature>
<dbReference type="InterPro" id="IPR014709">
    <property type="entry name" value="Glutathione_synthase_C_euk"/>
</dbReference>
<evidence type="ECO:0000256" key="1">
    <source>
        <dbReference type="ARBA" id="ARBA00004965"/>
    </source>
</evidence>
<accession>A0A316UJ70</accession>
<feature type="compositionally biased region" description="Basic and acidic residues" evidence="12">
    <location>
        <begin position="441"/>
        <end position="460"/>
    </location>
</feature>
<dbReference type="STRING" id="1569628.A0A316UJ70"/>
<evidence type="ECO:0000259" key="13">
    <source>
        <dbReference type="Pfam" id="PF03199"/>
    </source>
</evidence>
<feature type="binding site" evidence="10">
    <location>
        <begin position="418"/>
        <end position="427"/>
    </location>
    <ligand>
        <name>ATP</name>
        <dbReference type="ChEBI" id="CHEBI:30616"/>
    </ligand>
</feature>
<dbReference type="Gene3D" id="3.30.1490.50">
    <property type="match status" value="1"/>
</dbReference>
<feature type="binding site" evidence="10">
    <location>
        <position position="251"/>
    </location>
    <ligand>
        <name>substrate</name>
    </ligand>
</feature>
<dbReference type="NCBIfam" id="TIGR01986">
    <property type="entry name" value="glut_syn_euk"/>
    <property type="match status" value="1"/>
</dbReference>